<accession>A0A6G4XSV6</accession>
<reference evidence="4 5" key="1">
    <citation type="submission" date="2020-02" db="EMBL/GenBank/DDBJ databases">
        <title>Whole-genome analyses of novel actinobacteria.</title>
        <authorList>
            <person name="Sahin N."/>
            <person name="Tokatli A."/>
        </authorList>
    </citation>
    <scope>NUCLEOTIDE SEQUENCE [LARGE SCALE GENOMIC DNA]</scope>
    <source>
        <strain evidence="4 5">YC504</strain>
    </source>
</reference>
<dbReference type="Pfam" id="PF00583">
    <property type="entry name" value="Acetyltransf_1"/>
    <property type="match status" value="1"/>
</dbReference>
<dbReference type="RefSeq" id="WP_165336085.1">
    <property type="nucleotide sequence ID" value="NZ_JAAKZW010000237.1"/>
</dbReference>
<dbReference type="InterPro" id="IPR050832">
    <property type="entry name" value="Bact_Acetyltransf"/>
</dbReference>
<organism evidence="4 5">
    <name type="scientific">Streptomyces mesophilus</name>
    <dbReference type="NCBI Taxonomy" id="1775132"/>
    <lineage>
        <taxon>Bacteria</taxon>
        <taxon>Bacillati</taxon>
        <taxon>Actinomycetota</taxon>
        <taxon>Actinomycetes</taxon>
        <taxon>Kitasatosporales</taxon>
        <taxon>Streptomycetaceae</taxon>
        <taxon>Streptomyces</taxon>
    </lineage>
</organism>
<dbReference type="InterPro" id="IPR016181">
    <property type="entry name" value="Acyl_CoA_acyltransferase"/>
</dbReference>
<dbReference type="PROSITE" id="PS51186">
    <property type="entry name" value="GNAT"/>
    <property type="match status" value="1"/>
</dbReference>
<keyword evidence="1 4" id="KW-0808">Transferase</keyword>
<evidence type="ECO:0000256" key="1">
    <source>
        <dbReference type="ARBA" id="ARBA00022679"/>
    </source>
</evidence>
<dbReference type="Proteomes" id="UP000481109">
    <property type="component" value="Unassembled WGS sequence"/>
</dbReference>
<evidence type="ECO:0000313" key="4">
    <source>
        <dbReference type="EMBL" id="NGO80666.1"/>
    </source>
</evidence>
<dbReference type="AlphaFoldDB" id="A0A6G4XSV6"/>
<evidence type="ECO:0000256" key="2">
    <source>
        <dbReference type="ARBA" id="ARBA00023315"/>
    </source>
</evidence>
<evidence type="ECO:0000259" key="3">
    <source>
        <dbReference type="PROSITE" id="PS51186"/>
    </source>
</evidence>
<keyword evidence="5" id="KW-1185">Reference proteome</keyword>
<dbReference type="CDD" id="cd04301">
    <property type="entry name" value="NAT_SF"/>
    <property type="match status" value="1"/>
</dbReference>
<sequence length="146" mass="16378">MSDLRIEKPVHDAALADWRRVHNTVIPAHPLSLADARDRAVRHHLEVAYAGEELVGCSTVRPPVEGSRTATVIARILPVHRRQGYGTELYRRGLERARELGAETVETVVLSSNEDGLRFAERHGFVVLERYTLPGSPVEWVDLRLA</sequence>
<proteinExistence type="predicted"/>
<dbReference type="EMBL" id="JAAKZW010000237">
    <property type="protein sequence ID" value="NGO80666.1"/>
    <property type="molecule type" value="Genomic_DNA"/>
</dbReference>
<dbReference type="InterPro" id="IPR000182">
    <property type="entry name" value="GNAT_dom"/>
</dbReference>
<evidence type="ECO:0000313" key="5">
    <source>
        <dbReference type="Proteomes" id="UP000481109"/>
    </source>
</evidence>
<dbReference type="GO" id="GO:0016747">
    <property type="term" value="F:acyltransferase activity, transferring groups other than amino-acyl groups"/>
    <property type="evidence" value="ECO:0007669"/>
    <property type="project" value="InterPro"/>
</dbReference>
<dbReference type="SUPFAM" id="SSF55729">
    <property type="entry name" value="Acyl-CoA N-acyltransferases (Nat)"/>
    <property type="match status" value="1"/>
</dbReference>
<keyword evidence="2" id="KW-0012">Acyltransferase</keyword>
<protein>
    <submittedName>
        <fullName evidence="4">GNAT family N-acetyltransferase</fullName>
    </submittedName>
</protein>
<dbReference type="Gene3D" id="3.40.630.30">
    <property type="match status" value="1"/>
</dbReference>
<name>A0A6G4XSV6_9ACTN</name>
<comment type="caution">
    <text evidence="4">The sequence shown here is derived from an EMBL/GenBank/DDBJ whole genome shotgun (WGS) entry which is preliminary data.</text>
</comment>
<dbReference type="PANTHER" id="PTHR43877">
    <property type="entry name" value="AMINOALKYLPHOSPHONATE N-ACETYLTRANSFERASE-RELATED-RELATED"/>
    <property type="match status" value="1"/>
</dbReference>
<feature type="domain" description="N-acetyltransferase" evidence="3">
    <location>
        <begin position="2"/>
        <end position="146"/>
    </location>
</feature>
<gene>
    <name evidence="4" type="ORF">G6045_34165</name>
</gene>